<proteinExistence type="predicted"/>
<reference evidence="4" key="1">
    <citation type="submission" date="2021-02" db="EMBL/GenBank/DDBJ databases">
        <authorList>
            <person name="Dougan E. K."/>
            <person name="Rhodes N."/>
            <person name="Thang M."/>
            <person name="Chan C."/>
        </authorList>
    </citation>
    <scope>NUCLEOTIDE SEQUENCE</scope>
</reference>
<dbReference type="SUPFAM" id="SSF51905">
    <property type="entry name" value="FAD/NAD(P)-binding domain"/>
    <property type="match status" value="1"/>
</dbReference>
<keyword evidence="2" id="KW-0503">Monooxygenase</keyword>
<feature type="domain" description="FAD-binding" evidence="3">
    <location>
        <begin position="77"/>
        <end position="437"/>
    </location>
</feature>
<dbReference type="Pfam" id="PF01494">
    <property type="entry name" value="FAD_binding_3"/>
    <property type="match status" value="1"/>
</dbReference>
<gene>
    <name evidence="4" type="primary">ZEP</name>
    <name evidence="4" type="ORF">SPIL2461_LOCUS831</name>
</gene>
<evidence type="ECO:0000256" key="2">
    <source>
        <dbReference type="ARBA" id="ARBA00023033"/>
    </source>
</evidence>
<evidence type="ECO:0000259" key="3">
    <source>
        <dbReference type="Pfam" id="PF01494"/>
    </source>
</evidence>
<protein>
    <submittedName>
        <fullName evidence="4">ZEP protein</fullName>
    </submittedName>
</protein>
<dbReference type="OrthoDB" id="437698at2759"/>
<dbReference type="Gene3D" id="3.30.9.30">
    <property type="match status" value="1"/>
</dbReference>
<dbReference type="GO" id="GO:0004497">
    <property type="term" value="F:monooxygenase activity"/>
    <property type="evidence" value="ECO:0007669"/>
    <property type="project" value="UniProtKB-KW"/>
</dbReference>
<evidence type="ECO:0000313" key="4">
    <source>
        <dbReference type="EMBL" id="CAE7174096.1"/>
    </source>
</evidence>
<comment type="caution">
    <text evidence="4">The sequence shown here is derived from an EMBL/GenBank/DDBJ whole genome shotgun (WGS) entry which is preliminary data.</text>
</comment>
<dbReference type="InterPro" id="IPR050493">
    <property type="entry name" value="FAD-dep_Monooxygenase_BioMet"/>
</dbReference>
<dbReference type="AlphaFoldDB" id="A0A812IQC8"/>
<dbReference type="InterPro" id="IPR036188">
    <property type="entry name" value="FAD/NAD-bd_sf"/>
</dbReference>
<dbReference type="PANTHER" id="PTHR13789:SF309">
    <property type="entry name" value="PUTATIVE (AFU_ORTHOLOGUE AFUA_6G14510)-RELATED"/>
    <property type="match status" value="1"/>
</dbReference>
<dbReference type="EMBL" id="CAJNIZ010000750">
    <property type="protein sequence ID" value="CAE7174096.1"/>
    <property type="molecule type" value="Genomic_DNA"/>
</dbReference>
<dbReference type="Gene3D" id="3.50.50.60">
    <property type="entry name" value="FAD/NAD(P)-binding domain"/>
    <property type="match status" value="1"/>
</dbReference>
<dbReference type="PRINTS" id="PR00420">
    <property type="entry name" value="RNGMNOXGNASE"/>
</dbReference>
<dbReference type="Proteomes" id="UP000649617">
    <property type="component" value="Unassembled WGS sequence"/>
</dbReference>
<name>A0A812IQC8_SYMPI</name>
<sequence>MASVAPTPFIARGCAFGPDKAACSGHPPSTARRPAGRAAASSAASFFTAACLLPALRHKHRPRCQRYASSGTSGPRVAVVGAGPAGLATALALRKEAGLQDVTVLERAPELRPGVGGGVQLHSGASLLEELGVDLSFAQPLRRIRSRSASGADLLQLDLPSLLDNFQPLSGSVRRADGQPASCTVMRDALLEAMAGALPDDSIRLSTKLLEVQTGAQGQSATCRFDSGQEEFDLVVAADGIGTRARSFVFGEEGQEEEPRYTGLRIQYGVREAGGRPAGCEEEVHQWFGQGVYALTATYGGIGGKRFEMMAVVFREEAPVAENADWDPAEIKDSCLERLRSAGQPEEVLQVAAGCERFFELGVFERPVGLNRWHRDRVVLLGDSAHAMPPFLGQGANQAIQDAVCLARWLRRVNFAKEASGGSLETALLGYTAQRLPPVAVLGIESGFLGQVETLPGDLGAMVRENFFRVTAGTGLAGLVFLNGAIARV</sequence>
<evidence type="ECO:0000256" key="1">
    <source>
        <dbReference type="ARBA" id="ARBA00023002"/>
    </source>
</evidence>
<accession>A0A812IQC8</accession>
<organism evidence="4 5">
    <name type="scientific">Symbiodinium pilosum</name>
    <name type="common">Dinoflagellate</name>
    <dbReference type="NCBI Taxonomy" id="2952"/>
    <lineage>
        <taxon>Eukaryota</taxon>
        <taxon>Sar</taxon>
        <taxon>Alveolata</taxon>
        <taxon>Dinophyceae</taxon>
        <taxon>Suessiales</taxon>
        <taxon>Symbiodiniaceae</taxon>
        <taxon>Symbiodinium</taxon>
    </lineage>
</organism>
<dbReference type="InterPro" id="IPR002938">
    <property type="entry name" value="FAD-bd"/>
</dbReference>
<keyword evidence="1" id="KW-0560">Oxidoreductase</keyword>
<evidence type="ECO:0000313" key="5">
    <source>
        <dbReference type="Proteomes" id="UP000649617"/>
    </source>
</evidence>
<keyword evidence="5" id="KW-1185">Reference proteome</keyword>
<dbReference type="PANTHER" id="PTHR13789">
    <property type="entry name" value="MONOOXYGENASE"/>
    <property type="match status" value="1"/>
</dbReference>
<dbReference type="GO" id="GO:0071949">
    <property type="term" value="F:FAD binding"/>
    <property type="evidence" value="ECO:0007669"/>
    <property type="project" value="InterPro"/>
</dbReference>